<protein>
    <submittedName>
        <fullName evidence="2">Uncharacterized protein</fullName>
    </submittedName>
</protein>
<dbReference type="AlphaFoldDB" id="A0A0S4JBH7"/>
<evidence type="ECO:0000256" key="1">
    <source>
        <dbReference type="SAM" id="MobiDB-lite"/>
    </source>
</evidence>
<organism evidence="2 3">
    <name type="scientific">Bodo saltans</name>
    <name type="common">Flagellated protozoan</name>
    <dbReference type="NCBI Taxonomy" id="75058"/>
    <lineage>
        <taxon>Eukaryota</taxon>
        <taxon>Discoba</taxon>
        <taxon>Euglenozoa</taxon>
        <taxon>Kinetoplastea</taxon>
        <taxon>Metakinetoplastina</taxon>
        <taxon>Eubodonida</taxon>
        <taxon>Bodonidae</taxon>
        <taxon>Bodo</taxon>
    </lineage>
</organism>
<dbReference type="OrthoDB" id="271093at2759"/>
<evidence type="ECO:0000313" key="2">
    <source>
        <dbReference type="EMBL" id="CUG88872.1"/>
    </source>
</evidence>
<dbReference type="VEuPathDB" id="TriTrypDB:BSAL_17705"/>
<dbReference type="OMA" id="RRFCATT"/>
<accession>A0A0S4JBH7</accession>
<feature type="region of interest" description="Disordered" evidence="1">
    <location>
        <begin position="64"/>
        <end position="83"/>
    </location>
</feature>
<feature type="region of interest" description="Disordered" evidence="1">
    <location>
        <begin position="239"/>
        <end position="290"/>
    </location>
</feature>
<name>A0A0S4JBH7_BODSA</name>
<feature type="compositionally biased region" description="Pro residues" evidence="1">
    <location>
        <begin position="243"/>
        <end position="261"/>
    </location>
</feature>
<dbReference type="EMBL" id="CYKH01001679">
    <property type="protein sequence ID" value="CUG88872.1"/>
    <property type="molecule type" value="Genomic_DNA"/>
</dbReference>
<sequence length="290" mass="31802">MLRRFCATTVMPLGSLGAFRFKGWTADTAEIDRERQLRQKIQEQYKNIKLPEMTSFSYGNFAGNAQGSSSSSQGSGTSSNQSTNPPGVDWIMMLSGIALCLVGSRLLAERLSGPTNDANLIVPLWCVPYQHQAKYLLYLVATDKFAREQLEREFKDVRVSYPTLNFLDWLESRYPSYCVGKFTNRQVAVDAVAHLLSTGGQMQLAGLGRLLRSTIDSAGDPQVRLDTFVAETDKISGGAPRAWAPPPYAPQQQWTPPPPQPYSGGGGFGAQTVTMDDVLGTVQGQRSKPL</sequence>
<gene>
    <name evidence="2" type="ORF">BSAL_17705</name>
</gene>
<evidence type="ECO:0000313" key="3">
    <source>
        <dbReference type="Proteomes" id="UP000051952"/>
    </source>
</evidence>
<keyword evidence="3" id="KW-1185">Reference proteome</keyword>
<proteinExistence type="predicted"/>
<dbReference type="Proteomes" id="UP000051952">
    <property type="component" value="Unassembled WGS sequence"/>
</dbReference>
<reference evidence="3" key="1">
    <citation type="submission" date="2015-09" db="EMBL/GenBank/DDBJ databases">
        <authorList>
            <consortium name="Pathogen Informatics"/>
        </authorList>
    </citation>
    <scope>NUCLEOTIDE SEQUENCE [LARGE SCALE GENOMIC DNA]</scope>
    <source>
        <strain evidence="3">Lake Konstanz</strain>
    </source>
</reference>